<sequence length="237" mass="25645">MMDWRDQGILLSVRKHGEATALTEVFTALHGRHAGAVRGGASRRMAPVLQPGAQLDLHWRARLEDQMGNFTVELLQPRAAHILGDRLALLALGSICALCRFALPERAPYPGLYAATTELLDTLGQPGWLQSYALWELTLLEETGFGLDLDRCAVTGAQQGLAYVSPRTGRAVTIEGAGEYSARLLPLPAALVSGAPLDTTDLAQSLALSGHFLQHWLAHSMEKRLPEARARLIAALV</sequence>
<keyword evidence="5 7" id="KW-0234">DNA repair</keyword>
<dbReference type="RefSeq" id="WP_274350478.1">
    <property type="nucleotide sequence ID" value="NZ_JAQZSM010000001.1"/>
</dbReference>
<comment type="similarity">
    <text evidence="1 7">Belongs to the RecO family.</text>
</comment>
<proteinExistence type="inferred from homology"/>
<dbReference type="InterPro" id="IPR042242">
    <property type="entry name" value="RecO_C"/>
</dbReference>
<dbReference type="Proteomes" id="UP001431784">
    <property type="component" value="Unassembled WGS sequence"/>
</dbReference>
<dbReference type="SUPFAM" id="SSF50249">
    <property type="entry name" value="Nucleic acid-binding proteins"/>
    <property type="match status" value="1"/>
</dbReference>
<keyword evidence="4 7" id="KW-0233">DNA recombination</keyword>
<dbReference type="Pfam" id="PF02565">
    <property type="entry name" value="RecO_C"/>
    <property type="match status" value="1"/>
</dbReference>
<keyword evidence="10" id="KW-1185">Reference proteome</keyword>
<evidence type="ECO:0000256" key="6">
    <source>
        <dbReference type="ARBA" id="ARBA00033409"/>
    </source>
</evidence>
<protein>
    <recommendedName>
        <fullName evidence="2 7">DNA repair protein RecO</fullName>
    </recommendedName>
    <alternativeName>
        <fullName evidence="6 7">Recombination protein O</fullName>
    </alternativeName>
</protein>
<evidence type="ECO:0000256" key="5">
    <source>
        <dbReference type="ARBA" id="ARBA00023204"/>
    </source>
</evidence>
<keyword evidence="3 7" id="KW-0227">DNA damage</keyword>
<evidence type="ECO:0000313" key="10">
    <source>
        <dbReference type="Proteomes" id="UP001431784"/>
    </source>
</evidence>
<organism evidence="9 10">
    <name type="scientific">Roseinatronobacter alkalisoli</name>
    <dbReference type="NCBI Taxonomy" id="3028235"/>
    <lineage>
        <taxon>Bacteria</taxon>
        <taxon>Pseudomonadati</taxon>
        <taxon>Pseudomonadota</taxon>
        <taxon>Alphaproteobacteria</taxon>
        <taxon>Rhodobacterales</taxon>
        <taxon>Paracoccaceae</taxon>
        <taxon>Roseinatronobacter</taxon>
    </lineage>
</organism>
<dbReference type="Pfam" id="PF11967">
    <property type="entry name" value="RecO_N"/>
    <property type="match status" value="1"/>
</dbReference>
<dbReference type="InterPro" id="IPR012340">
    <property type="entry name" value="NA-bd_OB-fold"/>
</dbReference>
<evidence type="ECO:0000256" key="4">
    <source>
        <dbReference type="ARBA" id="ARBA00023172"/>
    </source>
</evidence>
<feature type="domain" description="DNA replication/recombination mediator RecO N-terminal" evidence="8">
    <location>
        <begin position="2"/>
        <end position="77"/>
    </location>
</feature>
<dbReference type="InterPro" id="IPR003717">
    <property type="entry name" value="RecO"/>
</dbReference>
<evidence type="ECO:0000256" key="2">
    <source>
        <dbReference type="ARBA" id="ARBA00021310"/>
    </source>
</evidence>
<reference evidence="9" key="1">
    <citation type="submission" date="2023-02" db="EMBL/GenBank/DDBJ databases">
        <title>Description of Roseinatronobacter alkalisoli sp. nov., an alkaliphilic bacerium isolated from soda soil.</title>
        <authorList>
            <person name="Wei W."/>
        </authorList>
    </citation>
    <scope>NUCLEOTIDE SEQUENCE</scope>
    <source>
        <strain evidence="9">HJB301</strain>
    </source>
</reference>
<dbReference type="PANTHER" id="PTHR33991:SF1">
    <property type="entry name" value="DNA REPAIR PROTEIN RECO"/>
    <property type="match status" value="1"/>
</dbReference>
<accession>A0ABT5T4H6</accession>
<dbReference type="EMBL" id="JAQZSM010000001">
    <property type="protein sequence ID" value="MDD7969891.1"/>
    <property type="molecule type" value="Genomic_DNA"/>
</dbReference>
<evidence type="ECO:0000256" key="1">
    <source>
        <dbReference type="ARBA" id="ARBA00007452"/>
    </source>
</evidence>
<comment type="caution">
    <text evidence="9">The sequence shown here is derived from an EMBL/GenBank/DDBJ whole genome shotgun (WGS) entry which is preliminary data.</text>
</comment>
<evidence type="ECO:0000256" key="3">
    <source>
        <dbReference type="ARBA" id="ARBA00022763"/>
    </source>
</evidence>
<dbReference type="SUPFAM" id="SSF57863">
    <property type="entry name" value="ArfGap/RecO-like zinc finger"/>
    <property type="match status" value="1"/>
</dbReference>
<dbReference type="NCBIfam" id="TIGR00613">
    <property type="entry name" value="reco"/>
    <property type="match status" value="1"/>
</dbReference>
<dbReference type="HAMAP" id="MF_00201">
    <property type="entry name" value="RecO"/>
    <property type="match status" value="1"/>
</dbReference>
<dbReference type="Gene3D" id="1.20.1440.120">
    <property type="entry name" value="Recombination protein O, C-terminal domain"/>
    <property type="match status" value="1"/>
</dbReference>
<evidence type="ECO:0000256" key="7">
    <source>
        <dbReference type="HAMAP-Rule" id="MF_00201"/>
    </source>
</evidence>
<dbReference type="InterPro" id="IPR022572">
    <property type="entry name" value="DNA_rep/recomb_RecO_N"/>
</dbReference>
<gene>
    <name evidence="7 9" type="primary">recO</name>
    <name evidence="9" type="ORF">PUT78_02155</name>
</gene>
<evidence type="ECO:0000313" key="9">
    <source>
        <dbReference type="EMBL" id="MDD7969891.1"/>
    </source>
</evidence>
<dbReference type="Gene3D" id="2.40.50.140">
    <property type="entry name" value="Nucleic acid-binding proteins"/>
    <property type="match status" value="1"/>
</dbReference>
<name>A0ABT5T4H6_9RHOB</name>
<comment type="function">
    <text evidence="7">Involved in DNA repair and RecF pathway recombination.</text>
</comment>
<dbReference type="PANTHER" id="PTHR33991">
    <property type="entry name" value="DNA REPAIR PROTEIN RECO"/>
    <property type="match status" value="1"/>
</dbReference>
<dbReference type="InterPro" id="IPR037278">
    <property type="entry name" value="ARFGAP/RecO"/>
</dbReference>
<evidence type="ECO:0000259" key="8">
    <source>
        <dbReference type="Pfam" id="PF11967"/>
    </source>
</evidence>